<sequence>MFEVQGGLMMILSIVLFVAKAFALVDCVGRSAAQLDGLDTLPKRTWLIILSLAVLAHVLFWYPLGLLNLVGTVAALVYLAQVRGSISR</sequence>
<keyword evidence="1" id="KW-0812">Transmembrane</keyword>
<dbReference type="Pfam" id="PF10724">
    <property type="entry name" value="DUF2516"/>
    <property type="match status" value="1"/>
</dbReference>
<gene>
    <name evidence="2" type="ORF">NQV15_02435</name>
</gene>
<accession>A0ABY5MAL8</accession>
<protein>
    <submittedName>
        <fullName evidence="2">DUF2516 family protein</fullName>
    </submittedName>
</protein>
<keyword evidence="1" id="KW-0472">Membrane</keyword>
<dbReference type="RefSeq" id="WP_232398017.1">
    <property type="nucleotide sequence ID" value="NZ_CP102173.1"/>
</dbReference>
<feature type="transmembrane region" description="Helical" evidence="1">
    <location>
        <begin position="47"/>
        <end position="80"/>
    </location>
</feature>
<proteinExistence type="predicted"/>
<dbReference type="EMBL" id="CP102173">
    <property type="protein sequence ID" value="UUP14191.1"/>
    <property type="molecule type" value="Genomic_DNA"/>
</dbReference>
<reference evidence="2 3" key="1">
    <citation type="submission" date="2022-08" db="EMBL/GenBank/DDBJ databases">
        <title>novel species in genus Aeromicrobium.</title>
        <authorList>
            <person name="Ye L."/>
        </authorList>
    </citation>
    <scope>NUCLEOTIDE SEQUENCE [LARGE SCALE GENOMIC DNA]</scope>
    <source>
        <strain evidence="3">zg-Y1379</strain>
    </source>
</reference>
<keyword evidence="1" id="KW-1133">Transmembrane helix</keyword>
<organism evidence="2 3">
    <name type="scientific">Aeromicrobium wangtongii</name>
    <dbReference type="NCBI Taxonomy" id="2969247"/>
    <lineage>
        <taxon>Bacteria</taxon>
        <taxon>Bacillati</taxon>
        <taxon>Actinomycetota</taxon>
        <taxon>Actinomycetes</taxon>
        <taxon>Propionibacteriales</taxon>
        <taxon>Nocardioidaceae</taxon>
        <taxon>Aeromicrobium</taxon>
    </lineage>
</organism>
<dbReference type="InterPro" id="IPR019662">
    <property type="entry name" value="DUF2516"/>
</dbReference>
<evidence type="ECO:0000256" key="1">
    <source>
        <dbReference type="SAM" id="Phobius"/>
    </source>
</evidence>
<evidence type="ECO:0000313" key="3">
    <source>
        <dbReference type="Proteomes" id="UP001316184"/>
    </source>
</evidence>
<dbReference type="Proteomes" id="UP001316184">
    <property type="component" value="Chromosome"/>
</dbReference>
<name>A0ABY5MAL8_9ACTN</name>
<evidence type="ECO:0000313" key="2">
    <source>
        <dbReference type="EMBL" id="UUP14191.1"/>
    </source>
</evidence>
<keyword evidence="3" id="KW-1185">Reference proteome</keyword>